<dbReference type="OrthoDB" id="9804377at2"/>
<accession>A0A5S5AX65</accession>
<evidence type="ECO:0000259" key="6">
    <source>
        <dbReference type="SMART" id="SM00983"/>
    </source>
</evidence>
<reference evidence="7 8" key="1">
    <citation type="submission" date="2019-07" db="EMBL/GenBank/DDBJ databases">
        <title>Genomic Encyclopedia of Type Strains, Phase I: the one thousand microbial genomes (KMG-I) project.</title>
        <authorList>
            <person name="Kyrpides N."/>
        </authorList>
    </citation>
    <scope>NUCLEOTIDE SEQUENCE [LARGE SCALE GENOMIC DNA]</scope>
    <source>
        <strain evidence="7 8">DSM 16647</strain>
    </source>
</reference>
<keyword evidence="2" id="KW-0547">Nucleotide-binding</keyword>
<dbReference type="InterPro" id="IPR006282">
    <property type="entry name" value="Thi_PPkinase"/>
</dbReference>
<feature type="domain" description="Thiamin pyrophosphokinase thiamin-binding" evidence="6">
    <location>
        <begin position="140"/>
        <end position="205"/>
    </location>
</feature>
<evidence type="ECO:0000256" key="3">
    <source>
        <dbReference type="ARBA" id="ARBA00022777"/>
    </source>
</evidence>
<proteinExistence type="predicted"/>
<dbReference type="SMART" id="SM00983">
    <property type="entry name" value="TPK_B1_binding"/>
    <property type="match status" value="1"/>
</dbReference>
<evidence type="ECO:0000313" key="7">
    <source>
        <dbReference type="EMBL" id="TYP56672.1"/>
    </source>
</evidence>
<name>A0A5S5AX65_9FIRM</name>
<dbReference type="Pfam" id="PF04263">
    <property type="entry name" value="TPK_catalytic"/>
    <property type="match status" value="1"/>
</dbReference>
<evidence type="ECO:0000313" key="8">
    <source>
        <dbReference type="Proteomes" id="UP000322294"/>
    </source>
</evidence>
<dbReference type="Pfam" id="PF04265">
    <property type="entry name" value="TPK_B1_binding"/>
    <property type="match status" value="1"/>
</dbReference>
<keyword evidence="4" id="KW-0067">ATP-binding</keyword>
<dbReference type="GO" id="GO:0016301">
    <property type="term" value="F:kinase activity"/>
    <property type="evidence" value="ECO:0007669"/>
    <property type="project" value="UniProtKB-KW"/>
</dbReference>
<keyword evidence="1" id="KW-0808">Transferase</keyword>
<dbReference type="NCBIfam" id="TIGR01378">
    <property type="entry name" value="thi_PPkinase"/>
    <property type="match status" value="1"/>
</dbReference>
<dbReference type="GO" id="GO:0005524">
    <property type="term" value="F:ATP binding"/>
    <property type="evidence" value="ECO:0007669"/>
    <property type="project" value="UniProtKB-KW"/>
</dbReference>
<dbReference type="SUPFAM" id="SSF63862">
    <property type="entry name" value="Thiamin pyrophosphokinase, substrate-binding domain"/>
    <property type="match status" value="1"/>
</dbReference>
<dbReference type="EC" id="2.7.6.2" evidence="5"/>
<keyword evidence="8" id="KW-1185">Reference proteome</keyword>
<evidence type="ECO:0000256" key="4">
    <source>
        <dbReference type="ARBA" id="ARBA00022840"/>
    </source>
</evidence>
<dbReference type="CDD" id="cd07995">
    <property type="entry name" value="TPK"/>
    <property type="match status" value="1"/>
</dbReference>
<organism evidence="7 8">
    <name type="scientific">Thermosediminibacter litoriperuensis</name>
    <dbReference type="NCBI Taxonomy" id="291989"/>
    <lineage>
        <taxon>Bacteria</taxon>
        <taxon>Bacillati</taxon>
        <taxon>Bacillota</taxon>
        <taxon>Clostridia</taxon>
        <taxon>Thermosediminibacterales</taxon>
        <taxon>Thermosediminibacteraceae</taxon>
        <taxon>Thermosediminibacter</taxon>
    </lineage>
</organism>
<dbReference type="InterPro" id="IPR007373">
    <property type="entry name" value="Thiamin_PyroPKinase_B1-bd"/>
</dbReference>
<evidence type="ECO:0000256" key="1">
    <source>
        <dbReference type="ARBA" id="ARBA00022679"/>
    </source>
</evidence>
<dbReference type="SUPFAM" id="SSF63999">
    <property type="entry name" value="Thiamin pyrophosphokinase, catalytic domain"/>
    <property type="match status" value="1"/>
</dbReference>
<dbReference type="Gene3D" id="3.40.50.10240">
    <property type="entry name" value="Thiamin pyrophosphokinase, catalytic domain"/>
    <property type="match status" value="1"/>
</dbReference>
<dbReference type="Proteomes" id="UP000322294">
    <property type="component" value="Unassembled WGS sequence"/>
</dbReference>
<dbReference type="InterPro" id="IPR036371">
    <property type="entry name" value="TPK_B1-bd_sf"/>
</dbReference>
<protein>
    <recommendedName>
        <fullName evidence="5">Thiamine diphosphokinase</fullName>
        <ecNumber evidence="5">2.7.6.2</ecNumber>
    </recommendedName>
</protein>
<keyword evidence="3 7" id="KW-0418">Kinase</keyword>
<gene>
    <name evidence="7" type="ORF">LZ11_00951</name>
</gene>
<dbReference type="PANTHER" id="PTHR41299">
    <property type="entry name" value="THIAMINE PYROPHOSPHOKINASE"/>
    <property type="match status" value="1"/>
</dbReference>
<dbReference type="GO" id="GO:0006772">
    <property type="term" value="P:thiamine metabolic process"/>
    <property type="evidence" value="ECO:0007669"/>
    <property type="project" value="UniProtKB-UniRule"/>
</dbReference>
<dbReference type="PANTHER" id="PTHR41299:SF1">
    <property type="entry name" value="THIAMINE PYROPHOSPHOKINASE"/>
    <property type="match status" value="1"/>
</dbReference>
<dbReference type="EMBL" id="VNHO01000008">
    <property type="protein sequence ID" value="TYP56672.1"/>
    <property type="molecule type" value="Genomic_DNA"/>
</dbReference>
<evidence type="ECO:0000256" key="5">
    <source>
        <dbReference type="NCBIfam" id="TIGR01378"/>
    </source>
</evidence>
<comment type="caution">
    <text evidence="7">The sequence shown here is derived from an EMBL/GenBank/DDBJ whole genome shotgun (WGS) entry which is preliminary data.</text>
</comment>
<dbReference type="GO" id="GO:0009229">
    <property type="term" value="P:thiamine diphosphate biosynthetic process"/>
    <property type="evidence" value="ECO:0007669"/>
    <property type="project" value="InterPro"/>
</dbReference>
<evidence type="ECO:0000256" key="2">
    <source>
        <dbReference type="ARBA" id="ARBA00022741"/>
    </source>
</evidence>
<dbReference type="InterPro" id="IPR053149">
    <property type="entry name" value="TPK"/>
</dbReference>
<sequence>MRAVIFTGGRIEDYEPLKKYVKQADLIICADRGVYHALKMGVIPHLVVGDMDSITEKDWDKICEYKAELRTFPKEKDFTDTELAVEAALEKGAKKTVLLAGLGDRPDHSLANIFLMVNYKKKGMDLMLAGENWEMFVIDGASEIEGEKGQILSLIPLTPEVSGIETAGLYYPLKGEIIPMGASRGISNVLTEDRAVVKVKRGMLLAVRLSGVE</sequence>
<dbReference type="InterPro" id="IPR036759">
    <property type="entry name" value="TPK_catalytic_sf"/>
</dbReference>
<dbReference type="InterPro" id="IPR007371">
    <property type="entry name" value="TPK_catalytic"/>
</dbReference>
<dbReference type="RefSeq" id="WP_148866740.1">
    <property type="nucleotide sequence ID" value="NZ_VNHO01000008.1"/>
</dbReference>
<dbReference type="GO" id="GO:0030975">
    <property type="term" value="F:thiamine binding"/>
    <property type="evidence" value="ECO:0007669"/>
    <property type="project" value="InterPro"/>
</dbReference>
<dbReference type="AlphaFoldDB" id="A0A5S5AX65"/>
<dbReference type="GO" id="GO:0004788">
    <property type="term" value="F:thiamine diphosphokinase activity"/>
    <property type="evidence" value="ECO:0007669"/>
    <property type="project" value="UniProtKB-UniRule"/>
</dbReference>